<evidence type="ECO:0000313" key="2">
    <source>
        <dbReference type="Proteomes" id="UP001596052"/>
    </source>
</evidence>
<dbReference type="NCBIfam" id="TIGR04256">
    <property type="entry name" value="GxxExxY"/>
    <property type="match status" value="1"/>
</dbReference>
<proteinExistence type="predicted"/>
<protein>
    <submittedName>
        <fullName evidence="1">GxxExxY protein</fullName>
    </submittedName>
</protein>
<keyword evidence="2" id="KW-1185">Reference proteome</keyword>
<dbReference type="EMBL" id="JBHSMQ010000008">
    <property type="protein sequence ID" value="MFC5457059.1"/>
    <property type="molecule type" value="Genomic_DNA"/>
</dbReference>
<dbReference type="Proteomes" id="UP001596052">
    <property type="component" value="Unassembled WGS sequence"/>
</dbReference>
<dbReference type="Pfam" id="PF13366">
    <property type="entry name" value="PDDEXK_3"/>
    <property type="match status" value="1"/>
</dbReference>
<gene>
    <name evidence="1" type="ORF">ACFQDI_19485</name>
</gene>
<comment type="caution">
    <text evidence="1">The sequence shown here is derived from an EMBL/GenBank/DDBJ whole genome shotgun (WGS) entry which is preliminary data.</text>
</comment>
<evidence type="ECO:0000313" key="1">
    <source>
        <dbReference type="EMBL" id="MFC5457059.1"/>
    </source>
</evidence>
<dbReference type="InterPro" id="IPR026350">
    <property type="entry name" value="GxxExxY"/>
</dbReference>
<organism evidence="1 2">
    <name type="scientific">Prosthecobacter fluviatilis</name>
    <dbReference type="NCBI Taxonomy" id="445931"/>
    <lineage>
        <taxon>Bacteria</taxon>
        <taxon>Pseudomonadati</taxon>
        <taxon>Verrucomicrobiota</taxon>
        <taxon>Verrucomicrobiia</taxon>
        <taxon>Verrucomicrobiales</taxon>
        <taxon>Verrucomicrobiaceae</taxon>
        <taxon>Prosthecobacter</taxon>
    </lineage>
</organism>
<name>A0ABW0KUE9_9BACT</name>
<accession>A0ABW0KUE9</accession>
<reference evidence="2" key="1">
    <citation type="journal article" date="2019" name="Int. J. Syst. Evol. Microbiol.">
        <title>The Global Catalogue of Microorganisms (GCM) 10K type strain sequencing project: providing services to taxonomists for standard genome sequencing and annotation.</title>
        <authorList>
            <consortium name="The Broad Institute Genomics Platform"/>
            <consortium name="The Broad Institute Genome Sequencing Center for Infectious Disease"/>
            <person name="Wu L."/>
            <person name="Ma J."/>
        </authorList>
    </citation>
    <scope>NUCLEOTIDE SEQUENCE [LARGE SCALE GENOMIC DNA]</scope>
    <source>
        <strain evidence="2">CGMCC 4.1469</strain>
    </source>
</reference>
<sequence>MKTDKMLYRSQSESIIGAAMQVLNTLKPGLNEKAYENAMVIELKKRGHHIEQQRRFDVFYDDQWVDTLVPDLLVDGLIAVDPKVVTDFNDTHVAQMMGYLAITGFRLALLINFKYADLRWKRVIS</sequence>